<feature type="active site" evidence="4">
    <location>
        <position position="192"/>
    </location>
</feature>
<evidence type="ECO:0000256" key="2">
    <source>
        <dbReference type="ARBA" id="ARBA00023002"/>
    </source>
</evidence>
<dbReference type="GO" id="GO:0050661">
    <property type="term" value="F:NADP binding"/>
    <property type="evidence" value="ECO:0007669"/>
    <property type="project" value="InterPro"/>
</dbReference>
<evidence type="ECO:0000256" key="4">
    <source>
        <dbReference type="PIRSR" id="PIRSR000103-1"/>
    </source>
</evidence>
<feature type="domain" description="3-hydroxyisobutyrate dehydrogenase-like NAD-binding" evidence="6">
    <location>
        <begin position="186"/>
        <end position="306"/>
    </location>
</feature>
<protein>
    <submittedName>
        <fullName evidence="7">3-hydroxyisobutyrate dehydrogenase</fullName>
    </submittedName>
</protein>
<dbReference type="OrthoDB" id="3185659at2"/>
<dbReference type="Pfam" id="PF03446">
    <property type="entry name" value="NAD_binding_2"/>
    <property type="match status" value="1"/>
</dbReference>
<dbReference type="InterPro" id="IPR015815">
    <property type="entry name" value="HIBADH-related"/>
</dbReference>
<accession>A0A2T0YQ97</accession>
<dbReference type="PIRSF" id="PIRSF000103">
    <property type="entry name" value="HIBADH"/>
    <property type="match status" value="1"/>
</dbReference>
<dbReference type="PANTHER" id="PTHR43060">
    <property type="entry name" value="3-HYDROXYISOBUTYRATE DEHYDROGENASE-LIKE 1, MITOCHONDRIAL-RELATED"/>
    <property type="match status" value="1"/>
</dbReference>
<evidence type="ECO:0000256" key="1">
    <source>
        <dbReference type="ARBA" id="ARBA00009080"/>
    </source>
</evidence>
<feature type="domain" description="6-phosphogluconate dehydrogenase NADP-binding" evidence="5">
    <location>
        <begin position="9"/>
        <end position="181"/>
    </location>
</feature>
<dbReference type="PANTHER" id="PTHR43060:SF15">
    <property type="entry name" value="3-HYDROXYISOBUTYRATE DEHYDROGENASE-LIKE 1, MITOCHONDRIAL-RELATED"/>
    <property type="match status" value="1"/>
</dbReference>
<dbReference type="EMBL" id="PVTY01000005">
    <property type="protein sequence ID" value="PRZ17594.1"/>
    <property type="molecule type" value="Genomic_DNA"/>
</dbReference>
<keyword evidence="3" id="KW-0520">NAD</keyword>
<proteinExistence type="inferred from homology"/>
<comment type="caution">
    <text evidence="7">The sequence shown here is derived from an EMBL/GenBank/DDBJ whole genome shotgun (WGS) entry which is preliminary data.</text>
</comment>
<dbReference type="SUPFAM" id="SSF51735">
    <property type="entry name" value="NAD(P)-binding Rossmann-fold domains"/>
    <property type="match status" value="1"/>
</dbReference>
<dbReference type="InterPro" id="IPR006115">
    <property type="entry name" value="6PGDH_NADP-bd"/>
</dbReference>
<evidence type="ECO:0000259" key="6">
    <source>
        <dbReference type="Pfam" id="PF14833"/>
    </source>
</evidence>
<evidence type="ECO:0000259" key="5">
    <source>
        <dbReference type="Pfam" id="PF03446"/>
    </source>
</evidence>
<evidence type="ECO:0000313" key="7">
    <source>
        <dbReference type="EMBL" id="PRZ17594.1"/>
    </source>
</evidence>
<evidence type="ECO:0000313" key="8">
    <source>
        <dbReference type="Proteomes" id="UP000238217"/>
    </source>
</evidence>
<dbReference type="SUPFAM" id="SSF48179">
    <property type="entry name" value="6-phosphogluconate dehydrogenase C-terminal domain-like"/>
    <property type="match status" value="1"/>
</dbReference>
<comment type="similarity">
    <text evidence="1">Belongs to the HIBADH-related family.</text>
</comment>
<reference evidence="7 8" key="1">
    <citation type="submission" date="2018-03" db="EMBL/GenBank/DDBJ databases">
        <title>Comparative analysis of microorganisms from saline springs in Andes Mountain Range, Colombia.</title>
        <authorList>
            <person name="Rubin E."/>
        </authorList>
    </citation>
    <scope>NUCLEOTIDE SEQUENCE [LARGE SCALE GENOMIC DNA]</scope>
    <source>
        <strain evidence="7 8">CG 35</strain>
    </source>
</reference>
<dbReference type="InterPro" id="IPR013328">
    <property type="entry name" value="6PGD_dom2"/>
</dbReference>
<gene>
    <name evidence="7" type="ORF">BCL67_105140</name>
</gene>
<sequence length="309" mass="31256">MTENSSTPKVTFVGIGAIGLPMATRVAAAGFDLTAVDFSAAQRAAAQEKGLRAEDSAASAAVADAVIVMVATAEQLHSAALGPRDGAGPREGAPDAARPAGLIGAMRPGASLIVMSTVGPEAVQALVEPARERGITLVDAPVTGGIARAALGSLRLFVSADFAGLEENRSLLESMGTVVECGTAIGDGQAFKAVNQLLCSVHIVAAAEALALAEKLGLDPAQVLEAVAEGAAGSFMLSDRGPRMLQGPEAQVASAVGIFVKDSSLVSEIASAHGFEAPMLEAARAKYLEAGEAGLTRHDDSQVIATYQR</sequence>
<name>A0A2T0YQ97_9MICC</name>
<dbReference type="Gene3D" id="1.10.1040.10">
    <property type="entry name" value="N-(1-d-carboxylethyl)-l-norvaline Dehydrogenase, domain 2"/>
    <property type="match status" value="1"/>
</dbReference>
<dbReference type="RefSeq" id="WP_106122480.1">
    <property type="nucleotide sequence ID" value="NZ_PVTY01000005.1"/>
</dbReference>
<keyword evidence="2" id="KW-0560">Oxidoreductase</keyword>
<organism evidence="7 8">
    <name type="scientific">Nesterenkonia sandarakina</name>
    <dbReference type="NCBI Taxonomy" id="272918"/>
    <lineage>
        <taxon>Bacteria</taxon>
        <taxon>Bacillati</taxon>
        <taxon>Actinomycetota</taxon>
        <taxon>Actinomycetes</taxon>
        <taxon>Micrococcales</taxon>
        <taxon>Micrococcaceae</taxon>
        <taxon>Nesterenkonia</taxon>
    </lineage>
</organism>
<dbReference type="GO" id="GO:0016491">
    <property type="term" value="F:oxidoreductase activity"/>
    <property type="evidence" value="ECO:0007669"/>
    <property type="project" value="UniProtKB-KW"/>
</dbReference>
<dbReference type="InterPro" id="IPR036291">
    <property type="entry name" value="NAD(P)-bd_dom_sf"/>
</dbReference>
<dbReference type="GO" id="GO:0051287">
    <property type="term" value="F:NAD binding"/>
    <property type="evidence" value="ECO:0007669"/>
    <property type="project" value="InterPro"/>
</dbReference>
<evidence type="ECO:0000256" key="3">
    <source>
        <dbReference type="ARBA" id="ARBA00023027"/>
    </source>
</evidence>
<dbReference type="Pfam" id="PF14833">
    <property type="entry name" value="NAD_binding_11"/>
    <property type="match status" value="1"/>
</dbReference>
<dbReference type="AlphaFoldDB" id="A0A2T0YQ97"/>
<dbReference type="InterPro" id="IPR029154">
    <property type="entry name" value="HIBADH-like_NADP-bd"/>
</dbReference>
<dbReference type="Proteomes" id="UP000238217">
    <property type="component" value="Unassembled WGS sequence"/>
</dbReference>
<keyword evidence="8" id="KW-1185">Reference proteome</keyword>
<dbReference type="InterPro" id="IPR008927">
    <property type="entry name" value="6-PGluconate_DH-like_C_sf"/>
</dbReference>
<dbReference type="Gene3D" id="3.40.50.720">
    <property type="entry name" value="NAD(P)-binding Rossmann-like Domain"/>
    <property type="match status" value="1"/>
</dbReference>